<dbReference type="Proteomes" id="UP001229251">
    <property type="component" value="Unassembled WGS sequence"/>
</dbReference>
<name>A0AAJ1Q5M4_9LACT</name>
<dbReference type="AlphaFoldDB" id="A0AAJ1Q5M4"/>
<reference evidence="1" key="1">
    <citation type="submission" date="2023-05" db="EMBL/GenBank/DDBJ databases">
        <title>Cataloging the Phylogenetic Diversity of Human Bladder Bacteria.</title>
        <authorList>
            <person name="Du J."/>
        </authorList>
    </citation>
    <scope>NUCLEOTIDE SEQUENCE</scope>
    <source>
        <strain evidence="1">UMB1231</strain>
    </source>
</reference>
<dbReference type="EMBL" id="JASOOE010000005">
    <property type="protein sequence ID" value="MDK7187001.1"/>
    <property type="molecule type" value="Genomic_DNA"/>
</dbReference>
<gene>
    <name evidence="1" type="ORF">QP433_03315</name>
</gene>
<evidence type="ECO:0000313" key="1">
    <source>
        <dbReference type="EMBL" id="MDK7187001.1"/>
    </source>
</evidence>
<sequence>MENNEEAYNRQYQELVSWFHQEEAALEKVTNQLEDKNTRLLLLNFFIGQLGEMGETIEVLDPIFWNLHLDCVEVDEEG</sequence>
<proteinExistence type="predicted"/>
<accession>A0AAJ1Q5M4</accession>
<organism evidence="1 2">
    <name type="scientific">Facklamia hominis</name>
    <dbReference type="NCBI Taxonomy" id="178214"/>
    <lineage>
        <taxon>Bacteria</taxon>
        <taxon>Bacillati</taxon>
        <taxon>Bacillota</taxon>
        <taxon>Bacilli</taxon>
        <taxon>Lactobacillales</taxon>
        <taxon>Aerococcaceae</taxon>
        <taxon>Facklamia</taxon>
    </lineage>
</organism>
<protein>
    <submittedName>
        <fullName evidence="1">Uncharacterized protein</fullName>
    </submittedName>
</protein>
<dbReference type="RefSeq" id="WP_070609453.1">
    <property type="nucleotide sequence ID" value="NZ_CP138857.1"/>
</dbReference>
<evidence type="ECO:0000313" key="2">
    <source>
        <dbReference type="Proteomes" id="UP001229251"/>
    </source>
</evidence>
<comment type="caution">
    <text evidence="1">The sequence shown here is derived from an EMBL/GenBank/DDBJ whole genome shotgun (WGS) entry which is preliminary data.</text>
</comment>